<accession>A0A1I2MHF9</accession>
<keyword evidence="2" id="KW-1185">Reference proteome</keyword>
<reference evidence="1 2" key="1">
    <citation type="submission" date="2016-10" db="EMBL/GenBank/DDBJ databases">
        <authorList>
            <person name="de Groot N.N."/>
        </authorList>
    </citation>
    <scope>NUCLEOTIDE SEQUENCE [LARGE SCALE GENOMIC DNA]</scope>
    <source>
        <strain evidence="1 2">DSM 43019</strain>
    </source>
</reference>
<sequence>MLTPARYCGPVAGFDWATLERDLTTALVRAVTSVLAEHPGERFYAAALWLLYRESDGPIRLPLLAANTVAAIERTPADDRDDLRWSPADWEHDIIDWLPGDDWRRWEHDLTAHACRGTPAQWEAAFRRYVTALVTVCRRARRELGRDLLVVIIDPELHETVIPRLLAAPEVRQHFPELDEQAAAWGALAALSPAGRAAHLAGLLNTVDGPITGEAADRALRDLGPAAIPALIPLLEVPGTAWRAAKILAGIGRSDDDVITALTAALARTSGPDRSWVAAALSRLGRLDTVLAATLPTDVVVTATAAPYGSFRDETATPPPLDYTSLTRVLREHPHLTDGLAAELTGTCEIRAGEVDEAVRGTGSAHPVVRRHAVNALGEPRLGRAVGRRVLPLLARLALDDPDAVVRRLAVVGLSFWGELATPHLDVARAAARDPDPTVRRAAAAWLLDATSP</sequence>
<evidence type="ECO:0000313" key="2">
    <source>
        <dbReference type="Proteomes" id="UP000199645"/>
    </source>
</evidence>
<dbReference type="STRING" id="35752.SAMN05421541_12820"/>
<gene>
    <name evidence="1" type="ORF">SAMN05421541_12820</name>
</gene>
<evidence type="ECO:0000313" key="1">
    <source>
        <dbReference type="EMBL" id="SFF88806.1"/>
    </source>
</evidence>
<dbReference type="EMBL" id="FONV01000028">
    <property type="protein sequence ID" value="SFF88806.1"/>
    <property type="molecule type" value="Genomic_DNA"/>
</dbReference>
<dbReference type="Proteomes" id="UP000199645">
    <property type="component" value="Unassembled WGS sequence"/>
</dbReference>
<dbReference type="InterPro" id="IPR025409">
    <property type="entry name" value="DUF4303"/>
</dbReference>
<name>A0A1I2MHF9_9ACTN</name>
<protein>
    <submittedName>
        <fullName evidence="1">HEAT repeat-containing protein</fullName>
    </submittedName>
</protein>
<dbReference type="InterPro" id="IPR011989">
    <property type="entry name" value="ARM-like"/>
</dbReference>
<organism evidence="1 2">
    <name type="scientific">Actinoplanes philippinensis</name>
    <dbReference type="NCBI Taxonomy" id="35752"/>
    <lineage>
        <taxon>Bacteria</taxon>
        <taxon>Bacillati</taxon>
        <taxon>Actinomycetota</taxon>
        <taxon>Actinomycetes</taxon>
        <taxon>Micromonosporales</taxon>
        <taxon>Micromonosporaceae</taxon>
        <taxon>Actinoplanes</taxon>
    </lineage>
</organism>
<dbReference type="InterPro" id="IPR016024">
    <property type="entry name" value="ARM-type_fold"/>
</dbReference>
<dbReference type="Pfam" id="PF14136">
    <property type="entry name" value="DUF4303"/>
    <property type="match status" value="1"/>
</dbReference>
<dbReference type="SUPFAM" id="SSF48371">
    <property type="entry name" value="ARM repeat"/>
    <property type="match status" value="1"/>
</dbReference>
<dbReference type="Gene3D" id="1.25.10.10">
    <property type="entry name" value="Leucine-rich Repeat Variant"/>
    <property type="match status" value="2"/>
</dbReference>
<dbReference type="AlphaFoldDB" id="A0A1I2MHF9"/>
<proteinExistence type="predicted"/>